<keyword evidence="2" id="KW-0378">Hydrolase</keyword>
<proteinExistence type="predicted"/>
<dbReference type="Pfam" id="PF22039">
    <property type="entry name" value="HUTI_composite_bact"/>
    <property type="match status" value="1"/>
</dbReference>
<feature type="domain" description="Aminodeoxyfutalosine deaminase/Imidazolonepropionase-like composite" evidence="5">
    <location>
        <begin position="31"/>
        <end position="53"/>
    </location>
</feature>
<evidence type="ECO:0000256" key="1">
    <source>
        <dbReference type="ARBA" id="ARBA00022723"/>
    </source>
</evidence>
<dbReference type="EMBL" id="CP017634">
    <property type="protein sequence ID" value="ATW25883.1"/>
    <property type="molecule type" value="Genomic_DNA"/>
</dbReference>
<dbReference type="GO" id="GO:0046872">
    <property type="term" value="F:metal ion binding"/>
    <property type="evidence" value="ECO:0007669"/>
    <property type="project" value="UniProtKB-KW"/>
</dbReference>
<keyword evidence="7" id="KW-1185">Reference proteome</keyword>
<dbReference type="CDD" id="cd01298">
    <property type="entry name" value="ATZ_TRZ_like"/>
    <property type="match status" value="1"/>
</dbReference>
<dbReference type="Gene3D" id="3.20.20.140">
    <property type="entry name" value="Metal-dependent hydrolases"/>
    <property type="match status" value="1"/>
</dbReference>
<dbReference type="InterPro" id="IPR050287">
    <property type="entry name" value="MTA/SAH_deaminase"/>
</dbReference>
<dbReference type="Pfam" id="PF01979">
    <property type="entry name" value="Amidohydro_1"/>
    <property type="match status" value="1"/>
</dbReference>
<evidence type="ECO:0000259" key="4">
    <source>
        <dbReference type="Pfam" id="PF01979"/>
    </source>
</evidence>
<feature type="domain" description="Amidohydrolase-related" evidence="4">
    <location>
        <begin position="66"/>
        <end position="428"/>
    </location>
</feature>
<dbReference type="InterPro" id="IPR011059">
    <property type="entry name" value="Metal-dep_hydrolase_composite"/>
</dbReference>
<name>A0A3G1KTQ3_FORW1</name>
<dbReference type="KEGG" id="fwa:DCMF_14875"/>
<dbReference type="PANTHER" id="PTHR43794">
    <property type="entry name" value="AMINOHYDROLASE SSNA-RELATED"/>
    <property type="match status" value="1"/>
</dbReference>
<protein>
    <submittedName>
        <fullName evidence="6">Uncharacterized protein</fullName>
    </submittedName>
</protein>
<dbReference type="InterPro" id="IPR006680">
    <property type="entry name" value="Amidohydro-rel"/>
</dbReference>
<evidence type="ECO:0000256" key="2">
    <source>
        <dbReference type="ARBA" id="ARBA00022801"/>
    </source>
</evidence>
<evidence type="ECO:0000313" key="6">
    <source>
        <dbReference type="EMBL" id="ATW25883.1"/>
    </source>
</evidence>
<dbReference type="Proteomes" id="UP000323521">
    <property type="component" value="Chromosome"/>
</dbReference>
<gene>
    <name evidence="6" type="ORF">DCMF_14875</name>
</gene>
<sequence>MNNSCKRQVDILIEHGLIVPVTGPDQIMGDGAVAIDGGKIIAVGPQEELGERYSGRKTIDARHKAVLPGLINAHCHFLQNFLKGAKDDLPLIKWIEEVSFPRIRLAVQDYLAHRPELQYYATLHGCIEALKCGITTAVNMEWATPLETIDVYEHTGIRGVHTLTFTDNDQWTPPEAILSDGEIFGLADRLIERCARSKDRRVAFCYGIACPNSCSPALISKVREEADKNKVLVHLHLAETNFEFQNISKKYHKTPTGYLHQLGILGPDVFVAHGIWLTDEDIQILKETGTSVVHNPECNMKIASGVAPIAKMARAGINISLGTDSCAVNDNTDLFETMRTTVLLQRVHQLDSACLSSYQALEMATLGGARAIGLGDKLGSLEPGKLADLILVDLTSINMRPVNNVINNLVYCANTNNVDTVIVDGKVVVEKQLLLNLDEEKAVSQAEKFAQRRFEAAGLKLPAYFTP</sequence>
<dbReference type="RefSeq" id="WP_148135146.1">
    <property type="nucleotide sequence ID" value="NZ_CP017634.1"/>
</dbReference>
<dbReference type="GO" id="GO:0016810">
    <property type="term" value="F:hydrolase activity, acting on carbon-nitrogen (but not peptide) bonds"/>
    <property type="evidence" value="ECO:0007669"/>
    <property type="project" value="InterPro"/>
</dbReference>
<dbReference type="InterPro" id="IPR032466">
    <property type="entry name" value="Metal_Hydrolase"/>
</dbReference>
<accession>A0A3G1KTQ3</accession>
<reference evidence="6 7" key="1">
    <citation type="submission" date="2016-10" db="EMBL/GenBank/DDBJ databases">
        <title>Complete Genome Sequence of Peptococcaceae strain DCMF.</title>
        <authorList>
            <person name="Edwards R.J."/>
            <person name="Holland S.I."/>
            <person name="Deshpande N.P."/>
            <person name="Wong Y.K."/>
            <person name="Ertan H."/>
            <person name="Manefield M."/>
            <person name="Russell T.L."/>
            <person name="Lee M.J."/>
        </authorList>
    </citation>
    <scope>NUCLEOTIDE SEQUENCE [LARGE SCALE GENOMIC DNA]</scope>
    <source>
        <strain evidence="6 7">DCMF</strain>
    </source>
</reference>
<evidence type="ECO:0000256" key="3">
    <source>
        <dbReference type="ARBA" id="ARBA00022833"/>
    </source>
</evidence>
<keyword evidence="3" id="KW-0862">Zinc</keyword>
<keyword evidence="1" id="KW-0479">Metal-binding</keyword>
<dbReference type="SUPFAM" id="SSF51556">
    <property type="entry name" value="Metallo-dependent hydrolases"/>
    <property type="match status" value="1"/>
</dbReference>
<dbReference type="SUPFAM" id="SSF51338">
    <property type="entry name" value="Composite domain of metallo-dependent hydrolases"/>
    <property type="match status" value="1"/>
</dbReference>
<dbReference type="OrthoDB" id="9807210at2"/>
<dbReference type="InterPro" id="IPR054418">
    <property type="entry name" value="MQNX/HUTI_composite_N"/>
</dbReference>
<dbReference type="AlphaFoldDB" id="A0A3G1KTQ3"/>
<evidence type="ECO:0000313" key="7">
    <source>
        <dbReference type="Proteomes" id="UP000323521"/>
    </source>
</evidence>
<dbReference type="PANTHER" id="PTHR43794:SF11">
    <property type="entry name" value="AMIDOHYDROLASE-RELATED DOMAIN-CONTAINING PROTEIN"/>
    <property type="match status" value="1"/>
</dbReference>
<evidence type="ECO:0000259" key="5">
    <source>
        <dbReference type="Pfam" id="PF22039"/>
    </source>
</evidence>
<organism evidence="6 7">
    <name type="scientific">Formimonas warabiya</name>
    <dbReference type="NCBI Taxonomy" id="1761012"/>
    <lineage>
        <taxon>Bacteria</taxon>
        <taxon>Bacillati</taxon>
        <taxon>Bacillota</taxon>
        <taxon>Clostridia</taxon>
        <taxon>Eubacteriales</taxon>
        <taxon>Peptococcaceae</taxon>
        <taxon>Candidatus Formimonas</taxon>
    </lineage>
</organism>
<dbReference type="Gene3D" id="2.30.40.10">
    <property type="entry name" value="Urease, subunit C, domain 1"/>
    <property type="match status" value="1"/>
</dbReference>